<dbReference type="GeneID" id="83640099"/>
<name>A0A1G6SEQ7_9GAMM</name>
<sequence>MKRHDDLQLDASSNQAREWITGQFSLQRDLLIVLDPLAEPDPVVALFGAGLAQDHLNLYLGTEFADLAPVAPWLARLPDGESDFIDDLLANPQRNWGWLASVERFDRELLTQHWRERMLIENDGQRALYRLQDNRVIAHHLAHLPPEDISLLLGPLTSALCWDGAAWSSFDNPAPGPCLRPFPTPWQEIAERQPVAERIVRHNLLQWLWQRHATDTARLADSEPLDDWLDGQLAKAKNWQWQSPEQVRFLIRHQLTPELASHPAWPAREGETPEQHFIRCQSLIDSAEA</sequence>
<proteinExistence type="predicted"/>
<gene>
    <name evidence="2" type="ORF">SAMN05216576_111175</name>
</gene>
<dbReference type="InterPro" id="IPR025391">
    <property type="entry name" value="DUF4123"/>
</dbReference>
<evidence type="ECO:0000259" key="1">
    <source>
        <dbReference type="Pfam" id="PF13503"/>
    </source>
</evidence>
<dbReference type="Pfam" id="PF13503">
    <property type="entry name" value="DUF4123"/>
    <property type="match status" value="1"/>
</dbReference>
<dbReference type="Proteomes" id="UP000199467">
    <property type="component" value="Unassembled WGS sequence"/>
</dbReference>
<feature type="domain" description="DUF4123" evidence="1">
    <location>
        <begin position="32"/>
        <end position="149"/>
    </location>
</feature>
<protein>
    <recommendedName>
        <fullName evidence="1">DUF4123 domain-containing protein</fullName>
    </recommendedName>
</protein>
<dbReference type="EMBL" id="FMZQ01000011">
    <property type="protein sequence ID" value="SDD15243.1"/>
    <property type="molecule type" value="Genomic_DNA"/>
</dbReference>
<dbReference type="AlphaFoldDB" id="A0A1G6SEQ7"/>
<organism evidence="2 3">
    <name type="scientific">Ectopseudomonas chengduensis</name>
    <dbReference type="NCBI Taxonomy" id="489632"/>
    <lineage>
        <taxon>Bacteria</taxon>
        <taxon>Pseudomonadati</taxon>
        <taxon>Pseudomonadota</taxon>
        <taxon>Gammaproteobacteria</taxon>
        <taxon>Pseudomonadales</taxon>
        <taxon>Pseudomonadaceae</taxon>
        <taxon>Ectopseudomonas</taxon>
    </lineage>
</organism>
<reference evidence="3" key="1">
    <citation type="submission" date="2016-10" db="EMBL/GenBank/DDBJ databases">
        <authorList>
            <person name="Varghese N."/>
            <person name="Submissions S."/>
        </authorList>
    </citation>
    <scope>NUCLEOTIDE SEQUENCE [LARGE SCALE GENOMIC DNA]</scope>
    <source>
        <strain evidence="3">DSM 26382</strain>
    </source>
</reference>
<accession>A0A1G6SEQ7</accession>
<keyword evidence="3" id="KW-1185">Reference proteome</keyword>
<dbReference type="RefSeq" id="WP_017678876.1">
    <property type="nucleotide sequence ID" value="NZ_FMZQ01000011.1"/>
</dbReference>
<evidence type="ECO:0000313" key="2">
    <source>
        <dbReference type="EMBL" id="SDD15243.1"/>
    </source>
</evidence>
<evidence type="ECO:0000313" key="3">
    <source>
        <dbReference type="Proteomes" id="UP000199467"/>
    </source>
</evidence>